<sequence>MLFSTPTPLLIGALATLITTVLSKPTTRLQPGKTSPSISLTANSSMILAGPLPYNELMITVAALKVTASNSNSNSLEVGVQKRSTKDIGGVTLCDDVNGGGNCYYGVYPLQVNIIPDPYWVTRISSTKLDDVTTSIEEYLTLSQP</sequence>
<feature type="signal peptide" evidence="1">
    <location>
        <begin position="1"/>
        <end position="23"/>
    </location>
</feature>
<comment type="caution">
    <text evidence="2">The sequence shown here is derived from an EMBL/GenBank/DDBJ whole genome shotgun (WGS) entry which is preliminary data.</text>
</comment>
<name>A0A8H4RBK6_9HELO</name>
<proteinExistence type="predicted"/>
<dbReference type="EMBL" id="JAAMPI010001181">
    <property type="protein sequence ID" value="KAF4626296.1"/>
    <property type="molecule type" value="Genomic_DNA"/>
</dbReference>
<evidence type="ECO:0000256" key="1">
    <source>
        <dbReference type="SAM" id="SignalP"/>
    </source>
</evidence>
<dbReference type="Proteomes" id="UP000566819">
    <property type="component" value="Unassembled WGS sequence"/>
</dbReference>
<keyword evidence="3" id="KW-1185">Reference proteome</keyword>
<accession>A0A8H4RBK6</accession>
<organism evidence="2 3">
    <name type="scientific">Cudoniella acicularis</name>
    <dbReference type="NCBI Taxonomy" id="354080"/>
    <lineage>
        <taxon>Eukaryota</taxon>
        <taxon>Fungi</taxon>
        <taxon>Dikarya</taxon>
        <taxon>Ascomycota</taxon>
        <taxon>Pezizomycotina</taxon>
        <taxon>Leotiomycetes</taxon>
        <taxon>Helotiales</taxon>
        <taxon>Tricladiaceae</taxon>
        <taxon>Cudoniella</taxon>
    </lineage>
</organism>
<evidence type="ECO:0000313" key="2">
    <source>
        <dbReference type="EMBL" id="KAF4626296.1"/>
    </source>
</evidence>
<reference evidence="2 3" key="1">
    <citation type="submission" date="2020-03" db="EMBL/GenBank/DDBJ databases">
        <title>Draft Genome Sequence of Cudoniella acicularis.</title>
        <authorList>
            <person name="Buettner E."/>
            <person name="Kellner H."/>
        </authorList>
    </citation>
    <scope>NUCLEOTIDE SEQUENCE [LARGE SCALE GENOMIC DNA]</scope>
    <source>
        <strain evidence="2 3">DSM 108380</strain>
    </source>
</reference>
<dbReference type="AlphaFoldDB" id="A0A8H4RBK6"/>
<keyword evidence="1" id="KW-0732">Signal</keyword>
<gene>
    <name evidence="2" type="ORF">G7Y89_g11864</name>
</gene>
<feature type="chain" id="PRO_5033989556" evidence="1">
    <location>
        <begin position="24"/>
        <end position="145"/>
    </location>
</feature>
<evidence type="ECO:0000313" key="3">
    <source>
        <dbReference type="Proteomes" id="UP000566819"/>
    </source>
</evidence>
<protein>
    <submittedName>
        <fullName evidence="2">Uncharacterized protein</fullName>
    </submittedName>
</protein>